<protein>
    <submittedName>
        <fullName evidence="1">Uncharacterized protein</fullName>
    </submittedName>
</protein>
<reference evidence="1" key="1">
    <citation type="submission" date="2020-03" db="EMBL/GenBank/DDBJ databases">
        <authorList>
            <person name="Weist P."/>
        </authorList>
    </citation>
    <scope>NUCLEOTIDE SEQUENCE</scope>
</reference>
<dbReference type="AlphaFoldDB" id="A0A9N7TKR9"/>
<proteinExistence type="predicted"/>
<organism evidence="1 2">
    <name type="scientific">Pleuronectes platessa</name>
    <name type="common">European plaice</name>
    <dbReference type="NCBI Taxonomy" id="8262"/>
    <lineage>
        <taxon>Eukaryota</taxon>
        <taxon>Metazoa</taxon>
        <taxon>Chordata</taxon>
        <taxon>Craniata</taxon>
        <taxon>Vertebrata</taxon>
        <taxon>Euteleostomi</taxon>
        <taxon>Actinopterygii</taxon>
        <taxon>Neopterygii</taxon>
        <taxon>Teleostei</taxon>
        <taxon>Neoteleostei</taxon>
        <taxon>Acanthomorphata</taxon>
        <taxon>Carangaria</taxon>
        <taxon>Pleuronectiformes</taxon>
        <taxon>Pleuronectoidei</taxon>
        <taxon>Pleuronectidae</taxon>
        <taxon>Pleuronectes</taxon>
    </lineage>
</organism>
<sequence>MTPNNNKEPPLTCPAPSSLVTSRVQNWFKGCSHHPVCLISNPAAIPLTLQPQGMLVRPEGPWVTAQPSEVISIHTRPSHQQLTAAAPLCVSTLSPKPTSFQSSHWGATPLTLIICRFRLEHAHERIWNRSGSRSMLELLNQLLLGEKPEDLFRELSPFVSVSH</sequence>
<keyword evidence="2" id="KW-1185">Reference proteome</keyword>
<evidence type="ECO:0000313" key="2">
    <source>
        <dbReference type="Proteomes" id="UP001153269"/>
    </source>
</evidence>
<dbReference type="Proteomes" id="UP001153269">
    <property type="component" value="Unassembled WGS sequence"/>
</dbReference>
<dbReference type="EMBL" id="CADEAL010000118">
    <property type="protein sequence ID" value="CAB1414702.1"/>
    <property type="molecule type" value="Genomic_DNA"/>
</dbReference>
<evidence type="ECO:0000313" key="1">
    <source>
        <dbReference type="EMBL" id="CAB1414702.1"/>
    </source>
</evidence>
<comment type="caution">
    <text evidence="1">The sequence shown here is derived from an EMBL/GenBank/DDBJ whole genome shotgun (WGS) entry which is preliminary data.</text>
</comment>
<name>A0A9N7TKR9_PLEPL</name>
<accession>A0A9N7TKR9</accession>
<gene>
    <name evidence="1" type="ORF">PLEPLA_LOCUS2411</name>
</gene>